<evidence type="ECO:0000313" key="3">
    <source>
        <dbReference type="Proteomes" id="UP000534783"/>
    </source>
</evidence>
<keyword evidence="1" id="KW-0812">Transmembrane</keyword>
<sequence>MKLETYLQNSSNKVAENRLLKFIVVLIGGAVLFNTILLSRAMNTARTILIPAGLNTRLEITGERASEESLRAYARYALGLAANYTEATARGQFEELLGLYAPDAYPEAKKSFYELADRIETAHITSVFYIQRIFIAPSALEARGVRRQFIEATRVDEAVKSYILHYRITDGRFTLLSITEKEE</sequence>
<organism evidence="2 3">
    <name type="scientific">Candidatus Manganitrophus noduliformans</name>
    <dbReference type="NCBI Taxonomy" id="2606439"/>
    <lineage>
        <taxon>Bacteria</taxon>
        <taxon>Pseudomonadati</taxon>
        <taxon>Nitrospirota</taxon>
        <taxon>Nitrospiria</taxon>
        <taxon>Candidatus Troglogloeales</taxon>
        <taxon>Candidatus Manganitrophaceae</taxon>
        <taxon>Candidatus Manganitrophus</taxon>
    </lineage>
</organism>
<dbReference type="InterPro" id="IPR007973">
    <property type="entry name" value="Pilus_assembly_TraE"/>
</dbReference>
<dbReference type="Pfam" id="PF05309">
    <property type="entry name" value="TraE"/>
    <property type="match status" value="1"/>
</dbReference>
<comment type="caution">
    <text evidence="2">The sequence shown here is derived from an EMBL/GenBank/DDBJ whole genome shotgun (WGS) entry which is preliminary data.</text>
</comment>
<accession>A0A7X6DN59</accession>
<dbReference type="RefSeq" id="WP_168058423.1">
    <property type="nucleotide sequence ID" value="NZ_VTOW01000001.1"/>
</dbReference>
<protein>
    <submittedName>
        <fullName evidence="2">Pilus assembly protein</fullName>
    </submittedName>
</protein>
<dbReference type="EMBL" id="VTOW01000001">
    <property type="protein sequence ID" value="NKE70159.1"/>
    <property type="molecule type" value="Genomic_DNA"/>
</dbReference>
<keyword evidence="1" id="KW-0472">Membrane</keyword>
<dbReference type="Proteomes" id="UP000534783">
    <property type="component" value="Unassembled WGS sequence"/>
</dbReference>
<keyword evidence="3" id="KW-1185">Reference proteome</keyword>
<keyword evidence="1" id="KW-1133">Transmembrane helix</keyword>
<name>A0A7X6DN59_9BACT</name>
<proteinExistence type="predicted"/>
<evidence type="ECO:0000256" key="1">
    <source>
        <dbReference type="SAM" id="Phobius"/>
    </source>
</evidence>
<dbReference type="AlphaFoldDB" id="A0A7X6DN59"/>
<feature type="transmembrane region" description="Helical" evidence="1">
    <location>
        <begin position="20"/>
        <end position="38"/>
    </location>
</feature>
<reference evidence="2 3" key="1">
    <citation type="journal article" date="2020" name="Nature">
        <title>Bacterial chemolithoautotrophy via manganese oxidation.</title>
        <authorList>
            <person name="Yu H."/>
            <person name="Leadbetter J.R."/>
        </authorList>
    </citation>
    <scope>NUCLEOTIDE SEQUENCE [LARGE SCALE GENOMIC DNA]</scope>
    <source>
        <strain evidence="2 3">Mn-1</strain>
    </source>
</reference>
<evidence type="ECO:0000313" key="2">
    <source>
        <dbReference type="EMBL" id="NKE70159.1"/>
    </source>
</evidence>
<gene>
    <name evidence="2" type="ORF">MNODULE_05305</name>
</gene>